<feature type="transmembrane region" description="Helical" evidence="2">
    <location>
        <begin position="37"/>
        <end position="56"/>
    </location>
</feature>
<evidence type="ECO:0000313" key="4">
    <source>
        <dbReference type="Proteomes" id="UP000219482"/>
    </source>
</evidence>
<organism evidence="3 4">
    <name type="scientific">Blastococcus haudaquaticus</name>
    <dbReference type="NCBI Taxonomy" id="1938745"/>
    <lineage>
        <taxon>Bacteria</taxon>
        <taxon>Bacillati</taxon>
        <taxon>Actinomycetota</taxon>
        <taxon>Actinomycetes</taxon>
        <taxon>Geodermatophilales</taxon>
        <taxon>Geodermatophilaceae</taxon>
        <taxon>Blastococcus</taxon>
    </lineage>
</organism>
<keyword evidence="2" id="KW-0472">Membrane</keyword>
<accession>A0A286H1N5</accession>
<dbReference type="EMBL" id="OCNK01000003">
    <property type="protein sequence ID" value="SOE01224.1"/>
    <property type="molecule type" value="Genomic_DNA"/>
</dbReference>
<evidence type="ECO:0000313" key="3">
    <source>
        <dbReference type="EMBL" id="SOE01224.1"/>
    </source>
</evidence>
<protein>
    <recommendedName>
        <fullName evidence="5">DUF4245 domain-containing protein</fullName>
    </recommendedName>
</protein>
<evidence type="ECO:0000256" key="2">
    <source>
        <dbReference type="SAM" id="Phobius"/>
    </source>
</evidence>
<proteinExistence type="predicted"/>
<evidence type="ECO:0008006" key="5">
    <source>
        <dbReference type="Google" id="ProtNLM"/>
    </source>
</evidence>
<name>A0A286H1N5_9ACTN</name>
<reference evidence="4" key="1">
    <citation type="submission" date="2017-09" db="EMBL/GenBank/DDBJ databases">
        <authorList>
            <person name="Varghese N."/>
            <person name="Submissions S."/>
        </authorList>
    </citation>
    <scope>NUCLEOTIDE SEQUENCE [LARGE SCALE GENOMIC DNA]</scope>
    <source>
        <strain evidence="4">DSM 44270</strain>
    </source>
</reference>
<dbReference type="Pfam" id="PF14030">
    <property type="entry name" value="DUF4245"/>
    <property type="match status" value="1"/>
</dbReference>
<feature type="region of interest" description="Disordered" evidence="1">
    <location>
        <begin position="88"/>
        <end position="108"/>
    </location>
</feature>
<dbReference type="Proteomes" id="UP000219482">
    <property type="component" value="Unassembled WGS sequence"/>
</dbReference>
<keyword evidence="4" id="KW-1185">Reference proteome</keyword>
<gene>
    <name evidence="3" type="ORF">SAMN06272739_3038</name>
</gene>
<keyword evidence="2" id="KW-1133">Transmembrane helix</keyword>
<keyword evidence="2" id="KW-0812">Transmembrane</keyword>
<sequence>MTGVGPSSEHAPTPAEQTPAVSPAIERANRMSAANMLRSLLPLVVICLLIVGWQAFRSSGDVGVRTVDPSSSVQLAAARADYPLLVPTGLDDEEYRPTSARTDAGAAGEGDPVTLEIGYLTPSEEFAGFVVSDDRGADPVTAVLGGATEQGTVEIGGERWTRSTTADDETALSLEADGVTVLVTGSAPDEELEAVAAAVEPYAP</sequence>
<dbReference type="AlphaFoldDB" id="A0A286H1N5"/>
<dbReference type="OrthoDB" id="5146801at2"/>
<evidence type="ECO:0000256" key="1">
    <source>
        <dbReference type="SAM" id="MobiDB-lite"/>
    </source>
</evidence>
<dbReference type="InterPro" id="IPR025339">
    <property type="entry name" value="DUF4245"/>
</dbReference>
<dbReference type="RefSeq" id="WP_097184691.1">
    <property type="nucleotide sequence ID" value="NZ_OCNK01000003.1"/>
</dbReference>
<feature type="region of interest" description="Disordered" evidence="1">
    <location>
        <begin position="1"/>
        <end position="23"/>
    </location>
</feature>